<gene>
    <name evidence="7" type="ORF">HPBE_LOCUS3353</name>
</gene>
<dbReference type="GO" id="GO:0005261">
    <property type="term" value="F:monoatomic cation channel activity"/>
    <property type="evidence" value="ECO:0007669"/>
    <property type="project" value="TreeGrafter"/>
</dbReference>
<feature type="region of interest" description="Disordered" evidence="5">
    <location>
        <begin position="48"/>
        <end position="69"/>
    </location>
</feature>
<dbReference type="InterPro" id="IPR050927">
    <property type="entry name" value="TRPM"/>
</dbReference>
<dbReference type="GO" id="GO:0030001">
    <property type="term" value="P:metal ion transport"/>
    <property type="evidence" value="ECO:0007669"/>
    <property type="project" value="TreeGrafter"/>
</dbReference>
<accession>A0A183FB10</accession>
<evidence type="ECO:0000256" key="5">
    <source>
        <dbReference type="SAM" id="MobiDB-lite"/>
    </source>
</evidence>
<name>A0A183FB10_HELPZ</name>
<keyword evidence="4" id="KW-0472">Membrane</keyword>
<dbReference type="PANTHER" id="PTHR13800:SF10">
    <property type="entry name" value="GTL-1"/>
    <property type="match status" value="1"/>
</dbReference>
<dbReference type="PANTHER" id="PTHR13800">
    <property type="entry name" value="TRANSIENT RECEPTOR POTENTIAL CATION CHANNEL, SUBFAMILY M, MEMBER 6"/>
    <property type="match status" value="1"/>
</dbReference>
<dbReference type="Pfam" id="PF25508">
    <property type="entry name" value="TRPM2"/>
    <property type="match status" value="1"/>
</dbReference>
<evidence type="ECO:0000259" key="6">
    <source>
        <dbReference type="Pfam" id="PF25508"/>
    </source>
</evidence>
<evidence type="ECO:0000313" key="9">
    <source>
        <dbReference type="WBParaSite" id="HPBE_0000335201-mRNA-1"/>
    </source>
</evidence>
<comment type="subcellular location">
    <subcellularLocation>
        <location evidence="1">Membrane</location>
        <topology evidence="1">Multi-pass membrane protein</topology>
    </subcellularLocation>
</comment>
<feature type="compositionally biased region" description="Basic and acidic residues" evidence="5">
    <location>
        <begin position="51"/>
        <end position="69"/>
    </location>
</feature>
<keyword evidence="8" id="KW-1185">Reference proteome</keyword>
<keyword evidence="2" id="KW-0812">Transmembrane</keyword>
<dbReference type="EMBL" id="UZAH01008213">
    <property type="protein sequence ID" value="VDO33919.1"/>
    <property type="molecule type" value="Genomic_DNA"/>
</dbReference>
<dbReference type="InterPro" id="IPR057366">
    <property type="entry name" value="TRPM-like"/>
</dbReference>
<dbReference type="GO" id="GO:0005886">
    <property type="term" value="C:plasma membrane"/>
    <property type="evidence" value="ECO:0007669"/>
    <property type="project" value="TreeGrafter"/>
</dbReference>
<reference evidence="7 8" key="1">
    <citation type="submission" date="2018-11" db="EMBL/GenBank/DDBJ databases">
        <authorList>
            <consortium name="Pathogen Informatics"/>
        </authorList>
    </citation>
    <scope>NUCLEOTIDE SEQUENCE [LARGE SCALE GENOMIC DNA]</scope>
</reference>
<proteinExistence type="predicted"/>
<evidence type="ECO:0000256" key="1">
    <source>
        <dbReference type="ARBA" id="ARBA00004141"/>
    </source>
</evidence>
<dbReference type="OrthoDB" id="301415at2759"/>
<accession>A0A3P7UPP6</accession>
<feature type="domain" description="TRPM-like" evidence="6">
    <location>
        <begin position="101"/>
        <end position="145"/>
    </location>
</feature>
<reference evidence="9" key="2">
    <citation type="submission" date="2019-09" db="UniProtKB">
        <authorList>
            <consortium name="WormBaseParasite"/>
        </authorList>
    </citation>
    <scope>IDENTIFICATION</scope>
</reference>
<dbReference type="Proteomes" id="UP000050761">
    <property type="component" value="Unassembled WGS sequence"/>
</dbReference>
<keyword evidence="3" id="KW-1133">Transmembrane helix</keyword>
<evidence type="ECO:0000256" key="4">
    <source>
        <dbReference type="ARBA" id="ARBA00023136"/>
    </source>
</evidence>
<organism evidence="8 9">
    <name type="scientific">Heligmosomoides polygyrus</name>
    <name type="common">Parasitic roundworm</name>
    <dbReference type="NCBI Taxonomy" id="6339"/>
    <lineage>
        <taxon>Eukaryota</taxon>
        <taxon>Metazoa</taxon>
        <taxon>Ecdysozoa</taxon>
        <taxon>Nematoda</taxon>
        <taxon>Chromadorea</taxon>
        <taxon>Rhabditida</taxon>
        <taxon>Rhabditina</taxon>
        <taxon>Rhabditomorpha</taxon>
        <taxon>Strongyloidea</taxon>
        <taxon>Heligmosomidae</taxon>
        <taxon>Heligmosomoides</taxon>
    </lineage>
</organism>
<evidence type="ECO:0000256" key="3">
    <source>
        <dbReference type="ARBA" id="ARBA00022989"/>
    </source>
</evidence>
<dbReference type="AlphaFoldDB" id="A0A183FB10"/>
<protein>
    <submittedName>
        <fullName evidence="9">Myosin motor domain-containing protein</fullName>
    </submittedName>
</protein>
<dbReference type="WBParaSite" id="HPBE_0000335201-mRNA-1">
    <property type="protein sequence ID" value="HPBE_0000335201-mRNA-1"/>
    <property type="gene ID" value="HPBE_0000335201"/>
</dbReference>
<evidence type="ECO:0000313" key="8">
    <source>
        <dbReference type="Proteomes" id="UP000050761"/>
    </source>
</evidence>
<evidence type="ECO:0000256" key="2">
    <source>
        <dbReference type="ARBA" id="ARBA00022692"/>
    </source>
</evidence>
<sequence>MNQPKSCLKVGHAMEDLMGHAYKSNYTKDDFKAKYFVFSNRRQLGYQKAGPRAERMRSENLKEDKDTEHSVRMDLLHTARNSIISIFGGRHQDENDDDEFSNMEDDSLDFTFKYPYSELLIWAVLTKRQNMAMLMWKHGEEAMAKVGRGRVNRV</sequence>
<evidence type="ECO:0000313" key="7">
    <source>
        <dbReference type="EMBL" id="VDO33919.1"/>
    </source>
</evidence>